<protein>
    <submittedName>
        <fullName evidence="1">Uncharacterized protein</fullName>
    </submittedName>
</protein>
<sequence length="818" mass="94339">MIAQLTKGEKGIAEYLRTGHSKHSRYTRDEKDERIPLMGSLQAIEDSQNAQLANPKSKQKYNYYHASLSFTREEWEKIEKEGNIQEIIDEYLKLNFPNHSKDEMILYAEAQIPIIQSEPYIPREGKDTKSKRLNAEYEGKEIGRSPHVHLIISFENMKFSRGIKTAGMVYSKDRSQMIASAIKFKSIVQDIVCEKFGLDNPEPLGLSRSELLRQYESFRKAAMVEKGKPRIEQEIDQKHILPLDRNLAETKDIALDEIKNNTKNSVIANEIVKAIDPEVRAQNVQLAETLKSKDVNLFIPTLKAKFGVDIRSNEDGTRIRFETITPKTRKPSTQNRNVLDYCTKQLNLRFDDAVKMLSEIALEQESLSKNLKNTDTIELSVSSDFKLLQGSTKEKPKPQAVFGWKTILTNPQNLENTLKQYSAISMAKFSNGSRNNANISGFTKTLIFDIDNKEAHQDMKISDGIELLKRKGIQGFIYPSSSHLYDGKTEKFRMIVPTTKALQDKDIYKDYMHLVVRNLGLEGKIDTVSDTSSQCYYQPLKKDNVILVDGKTFDNSEILRQASLLKEAKIEQGIENQAFGNIDQIRKGIDATKKFELQHEPIDDERYLTRVSLQSLHDRVPLYDLVRYFEPNATIHQEGKNQIMHTKEGRHLYIQDQNSAYSFKKGEYVTPYTYLQKRMNEAASEIKYQTSNENILKLGIQPQEEKSFNPKNPNEISKFFSRKLSKYWRSITSFNFIGFTKSLNRLMTSWNDHQGKKLVMDHYGLNKFDIFDNSLNVGYWGSIKKSDLLSNGLDQRFNKPEIEIKDEEQTKKYDGIDF</sequence>
<dbReference type="EMBL" id="JACLZK010000002">
    <property type="protein sequence ID" value="MBC2882999.1"/>
    <property type="molecule type" value="Genomic_DNA"/>
</dbReference>
<dbReference type="AlphaFoldDB" id="A0A842JAJ2"/>
<reference evidence="1 2" key="1">
    <citation type="submission" date="2020-08" db="EMBL/GenBank/DDBJ databases">
        <title>Complete genome and description of Campylobacter massiliensis Marseille-Q3452 sp. nov.</title>
        <authorList>
            <person name="Antezack A."/>
        </authorList>
    </citation>
    <scope>NUCLEOTIDE SEQUENCE [LARGE SCALE GENOMIC DNA]</scope>
    <source>
        <strain evidence="1 2">Marseille-Q3452</strain>
    </source>
</reference>
<accession>A0A842JAJ2</accession>
<organism evidence="1 2">
    <name type="scientific">Campylobacter massiliensis</name>
    <dbReference type="NCBI Taxonomy" id="2762557"/>
    <lineage>
        <taxon>Bacteria</taxon>
        <taxon>Pseudomonadati</taxon>
        <taxon>Campylobacterota</taxon>
        <taxon>Epsilonproteobacteria</taxon>
        <taxon>Campylobacterales</taxon>
        <taxon>Campylobacteraceae</taxon>
        <taxon>Campylobacter</taxon>
    </lineage>
</organism>
<dbReference type="Proteomes" id="UP000552683">
    <property type="component" value="Unassembled WGS sequence"/>
</dbReference>
<name>A0A842JAJ2_9BACT</name>
<comment type="caution">
    <text evidence="1">The sequence shown here is derived from an EMBL/GenBank/DDBJ whole genome shotgun (WGS) entry which is preliminary data.</text>
</comment>
<dbReference type="RefSeq" id="WP_185898579.1">
    <property type="nucleotide sequence ID" value="NZ_JACLZK010000002.1"/>
</dbReference>
<proteinExistence type="predicted"/>
<evidence type="ECO:0000313" key="1">
    <source>
        <dbReference type="EMBL" id="MBC2882999.1"/>
    </source>
</evidence>
<gene>
    <name evidence="1" type="ORF">H7R39_06965</name>
</gene>
<evidence type="ECO:0000313" key="2">
    <source>
        <dbReference type="Proteomes" id="UP000552683"/>
    </source>
</evidence>
<keyword evidence="2" id="KW-1185">Reference proteome</keyword>